<gene>
    <name evidence="2" type="ORF">NSJP_1379</name>
</gene>
<proteinExistence type="predicted"/>
<accession>A0A1W1I3M2</accession>
<dbReference type="RefSeq" id="WP_080886061.1">
    <property type="nucleotide sequence ID" value="NZ_LT828648.1"/>
</dbReference>
<keyword evidence="3" id="KW-1185">Reference proteome</keyword>
<dbReference type="InterPro" id="IPR000182">
    <property type="entry name" value="GNAT_dom"/>
</dbReference>
<dbReference type="OrthoDB" id="9805924at2"/>
<dbReference type="SUPFAM" id="SSF55729">
    <property type="entry name" value="Acyl-CoA N-acyltransferases (Nat)"/>
    <property type="match status" value="1"/>
</dbReference>
<evidence type="ECO:0000259" key="1">
    <source>
        <dbReference type="PROSITE" id="PS51186"/>
    </source>
</evidence>
<dbReference type="KEGG" id="nja:NSJP_1379"/>
<keyword evidence="2" id="KW-0808">Transferase</keyword>
<dbReference type="STRING" id="1325564.NSJP_1379"/>
<dbReference type="GO" id="GO:0016747">
    <property type="term" value="F:acyltransferase activity, transferring groups other than amino-acyl groups"/>
    <property type="evidence" value="ECO:0007669"/>
    <property type="project" value="InterPro"/>
</dbReference>
<dbReference type="PROSITE" id="PS51186">
    <property type="entry name" value="GNAT"/>
    <property type="match status" value="1"/>
</dbReference>
<dbReference type="Proteomes" id="UP000192042">
    <property type="component" value="Chromosome I"/>
</dbReference>
<dbReference type="Gene3D" id="3.40.630.30">
    <property type="match status" value="1"/>
</dbReference>
<dbReference type="AlphaFoldDB" id="A0A1W1I3M2"/>
<evidence type="ECO:0000313" key="3">
    <source>
        <dbReference type="Proteomes" id="UP000192042"/>
    </source>
</evidence>
<dbReference type="Pfam" id="PF00583">
    <property type="entry name" value="Acetyltransf_1"/>
    <property type="match status" value="1"/>
</dbReference>
<reference evidence="2 3" key="1">
    <citation type="submission" date="2017-03" db="EMBL/GenBank/DDBJ databases">
        <authorList>
            <person name="Afonso C.L."/>
            <person name="Miller P.J."/>
            <person name="Scott M.A."/>
            <person name="Spackman E."/>
            <person name="Goraichik I."/>
            <person name="Dimitrov K.M."/>
            <person name="Suarez D.L."/>
            <person name="Swayne D.E."/>
        </authorList>
    </citation>
    <scope>NUCLEOTIDE SEQUENCE [LARGE SCALE GENOMIC DNA]</scope>
    <source>
        <strain evidence="2">Genome sequencing of Nitrospira japonica strain NJ11</strain>
    </source>
</reference>
<protein>
    <submittedName>
        <fullName evidence="2">N-acetyltransferase, GNAT family</fullName>
    </submittedName>
</protein>
<feature type="domain" description="N-acetyltransferase" evidence="1">
    <location>
        <begin position="10"/>
        <end position="171"/>
    </location>
</feature>
<organism evidence="2 3">
    <name type="scientific">Nitrospira japonica</name>
    <dbReference type="NCBI Taxonomy" id="1325564"/>
    <lineage>
        <taxon>Bacteria</taxon>
        <taxon>Pseudomonadati</taxon>
        <taxon>Nitrospirota</taxon>
        <taxon>Nitrospiria</taxon>
        <taxon>Nitrospirales</taxon>
        <taxon>Nitrospiraceae</taxon>
        <taxon>Nitrospira</taxon>
    </lineage>
</organism>
<sequence>MTSPLAFDQLLIRRALESDIPSIVSFSAALARETEGRELDPARLRHGTLALLDSPTHGFFMVAETLRPDRRLVGQLMITFEWSDWRNGVFWWIQSVYVDSAWRRQGVFRRLHDAVMREATADPVVCGIRLYVEKANTLAKRVYDRVGLASSGYEVYETDFTLPKHTDLPPS</sequence>
<dbReference type="InterPro" id="IPR016181">
    <property type="entry name" value="Acyl_CoA_acyltransferase"/>
</dbReference>
<dbReference type="EMBL" id="LT828648">
    <property type="protein sequence ID" value="SLM47551.1"/>
    <property type="molecule type" value="Genomic_DNA"/>
</dbReference>
<evidence type="ECO:0000313" key="2">
    <source>
        <dbReference type="EMBL" id="SLM47551.1"/>
    </source>
</evidence>
<dbReference type="CDD" id="cd04301">
    <property type="entry name" value="NAT_SF"/>
    <property type="match status" value="1"/>
</dbReference>
<name>A0A1W1I3M2_9BACT</name>